<dbReference type="GO" id="GO:0015629">
    <property type="term" value="C:actin cytoskeleton"/>
    <property type="evidence" value="ECO:0007669"/>
    <property type="project" value="TreeGrafter"/>
</dbReference>
<keyword evidence="6" id="KW-1185">Reference proteome</keyword>
<evidence type="ECO:0000256" key="2">
    <source>
        <dbReference type="SAM" id="MobiDB-lite"/>
    </source>
</evidence>
<dbReference type="eggNOG" id="KOG2046">
    <property type="taxonomic scope" value="Eukaryota"/>
</dbReference>
<feature type="coiled-coil region" evidence="1">
    <location>
        <begin position="341"/>
        <end position="375"/>
    </location>
</feature>
<feature type="compositionally biased region" description="Basic and acidic residues" evidence="2">
    <location>
        <begin position="536"/>
        <end position="550"/>
    </location>
</feature>
<feature type="compositionally biased region" description="Acidic residues" evidence="2">
    <location>
        <begin position="594"/>
        <end position="613"/>
    </location>
</feature>
<gene>
    <name evidence="5" type="ORF">PTSG_05404</name>
</gene>
<feature type="compositionally biased region" description="Polar residues" evidence="2">
    <location>
        <begin position="958"/>
        <end position="970"/>
    </location>
</feature>
<dbReference type="InterPro" id="IPR003096">
    <property type="entry name" value="SM22_calponin"/>
</dbReference>
<keyword evidence="1" id="KW-0175">Coiled coil</keyword>
<dbReference type="STRING" id="946362.F2UAC1"/>
<dbReference type="CDD" id="cd00173">
    <property type="entry name" value="SH2"/>
    <property type="match status" value="1"/>
</dbReference>
<evidence type="ECO:0000259" key="3">
    <source>
        <dbReference type="PROSITE" id="PS50003"/>
    </source>
</evidence>
<protein>
    <recommendedName>
        <fullName evidence="7">PH domain-containing protein</fullName>
    </recommendedName>
</protein>
<dbReference type="CDD" id="cd00821">
    <property type="entry name" value="PH"/>
    <property type="match status" value="1"/>
</dbReference>
<dbReference type="InterPro" id="IPR001715">
    <property type="entry name" value="CH_dom"/>
</dbReference>
<dbReference type="Pfam" id="PF00307">
    <property type="entry name" value="CH"/>
    <property type="match status" value="1"/>
</dbReference>
<feature type="compositionally biased region" description="Gly residues" evidence="2">
    <location>
        <begin position="566"/>
        <end position="578"/>
    </location>
</feature>
<dbReference type="Gene3D" id="1.10.418.10">
    <property type="entry name" value="Calponin-like domain"/>
    <property type="match status" value="1"/>
</dbReference>
<feature type="compositionally biased region" description="Acidic residues" evidence="2">
    <location>
        <begin position="645"/>
        <end position="656"/>
    </location>
</feature>
<dbReference type="SUPFAM" id="SSF47576">
    <property type="entry name" value="Calponin-homology domain, CH-domain"/>
    <property type="match status" value="1"/>
</dbReference>
<dbReference type="PRINTS" id="PR00888">
    <property type="entry name" value="SM22CALPONIN"/>
</dbReference>
<dbReference type="PANTHER" id="PTHR47385:SF14">
    <property type="entry name" value="TRANSGELIN"/>
    <property type="match status" value="1"/>
</dbReference>
<dbReference type="AlphaFoldDB" id="F2UAC1"/>
<feature type="compositionally biased region" description="Low complexity" evidence="2">
    <location>
        <begin position="309"/>
        <end position="321"/>
    </location>
</feature>
<dbReference type="PROSITE" id="PS50003">
    <property type="entry name" value="PH_DOMAIN"/>
    <property type="match status" value="1"/>
</dbReference>
<dbReference type="Proteomes" id="UP000007799">
    <property type="component" value="Unassembled WGS sequence"/>
</dbReference>
<dbReference type="PROSITE" id="PS50021">
    <property type="entry name" value="CH"/>
    <property type="match status" value="1"/>
</dbReference>
<feature type="compositionally biased region" description="Basic and acidic residues" evidence="2">
    <location>
        <begin position="692"/>
        <end position="709"/>
    </location>
</feature>
<dbReference type="EMBL" id="GL832966">
    <property type="protein sequence ID" value="EGD73696.1"/>
    <property type="molecule type" value="Genomic_DNA"/>
</dbReference>
<dbReference type="GO" id="GO:0051015">
    <property type="term" value="F:actin filament binding"/>
    <property type="evidence" value="ECO:0007669"/>
    <property type="project" value="TreeGrafter"/>
</dbReference>
<feature type="compositionally biased region" description="Acidic residues" evidence="2">
    <location>
        <begin position="551"/>
        <end position="560"/>
    </location>
</feature>
<dbReference type="PANTHER" id="PTHR47385">
    <property type="entry name" value="CALPONIN"/>
    <property type="match status" value="1"/>
</dbReference>
<dbReference type="SUPFAM" id="SSF50729">
    <property type="entry name" value="PH domain-like"/>
    <property type="match status" value="1"/>
</dbReference>
<proteinExistence type="predicted"/>
<accession>F2UAC1</accession>
<sequence>MDGPPLCSGWLTKLGYKSGKWQSRYFVLSKRHMTYYAGIGGKLKGSISVDSMKGVQVVGENEPIDATACTSIPRRPVCDFAFKVETVTADGPRAFYFICTSEAERETWLARLHAARTGDQDTSSPQQQQQDQQRRQQQKMVFVPKSEATQRLNILRQPWFRRTASSADIKHYLHGAQAGAFAITDSPGRPGDFDLWIQTGDRVIKLLILHQSYKGLTCSGLQGARVLFEHILDFVFHYCRKPIRIRQLHNQRVYLSLSACSNAENNWRARHGTVSRPVVRPTQQRKQQSQRQRRLQQQQRREGMKGSHHQSSPSSSSAAASQHHRATVGTSDSVQSPASALEAAQDTIAAATADLSELSQRYASKKQKIDDLKVSVEISISSTDLRVRSAKDAYLALVSRASKVSARDAAKDTLAHVRAAIEAMGGEAEADTAELRATFAAMKDVVGAMETELAAFEEAIQTANASVQGALKHVRNGAAPGDVSSSMNVLNTTTRAAKDAFERLNSELMEHVLAVTDVLGRDHSVTEDLQGARTLVEKLEEQDKEERKEVDDDGGGDGDNAESQGGVAGGFDGGGEVSSGGAADETRVESAQEGMEEEEDDPSMLVAVDEDVFDALAVESSSSSDDDDGDDDGDEMKEEGKDTKEEDVEGKEEVEDGGERVVSDEDVRDHQRGGDDASVAVGTNKPDTSMHNVDDKEANGDGDGVHDHDEQAEEDTTTPTTAACAVQDAKQESGDVVSATDVNEHQQPTTSSATMTPAAKSDHSTTSNASTDTTTNTSAPTAAPTADNNNTATTGSSSDDDDDDDDDVVDLMVDQRPPAGEHSQRADEIAAKREERTRAQEFQRKKEEEEEEARAFLQTLLQEPIDGDLGDALKSGQILCRAMNVLSPNSVPRVSTSKLSFHQMENIGYFLSAVEGYGIRSSDSFQTVDLFERQNIPQVVRTLLHLKRIATQRGHMPTTKTANKSDTVTKPDTAAAAEKKGAVKAPAVKPKPKSTPTSTPKPAVGKKSQAAPRPPPPAVSPSPPPASSPAASLSASVSSASTAATPTPSSAAAPTTPTKQEAPPATDAAPEALETVAAKPKTQQQSTPPVRTFSMGGKSLPVPAKYRKQPNA</sequence>
<evidence type="ECO:0000256" key="1">
    <source>
        <dbReference type="SAM" id="Coils"/>
    </source>
</evidence>
<feature type="region of interest" description="Disordered" evidence="2">
    <location>
        <begin position="271"/>
        <end position="339"/>
    </location>
</feature>
<dbReference type="InterPro" id="IPR001849">
    <property type="entry name" value="PH_domain"/>
</dbReference>
<feature type="compositionally biased region" description="Low complexity" evidence="2">
    <location>
        <begin position="1028"/>
        <end position="1074"/>
    </location>
</feature>
<name>F2UAC1_SALR5</name>
<dbReference type="OMA" id="HQMENIG"/>
<feature type="compositionally biased region" description="Polar residues" evidence="2">
    <location>
        <begin position="328"/>
        <end position="338"/>
    </location>
</feature>
<dbReference type="Gene3D" id="2.30.29.30">
    <property type="entry name" value="Pleckstrin-homology domain (PH domain)/Phosphotyrosine-binding domain (PTB)"/>
    <property type="match status" value="1"/>
</dbReference>
<dbReference type="InterPro" id="IPR036872">
    <property type="entry name" value="CH_dom_sf"/>
</dbReference>
<feature type="compositionally biased region" description="Pro residues" evidence="2">
    <location>
        <begin position="1012"/>
        <end position="1027"/>
    </location>
</feature>
<reference evidence="5" key="1">
    <citation type="submission" date="2009-08" db="EMBL/GenBank/DDBJ databases">
        <title>Annotation of Salpingoeca rosetta.</title>
        <authorList>
            <consortium name="The Broad Institute Genome Sequencing Platform"/>
            <person name="Russ C."/>
            <person name="Cuomo C."/>
            <person name="Burger G."/>
            <person name="Gray M.W."/>
            <person name="Holland P.W.H."/>
            <person name="King N."/>
            <person name="Lang F.B.F."/>
            <person name="Roger A.J."/>
            <person name="Ruiz-Trillo I."/>
            <person name="Young S.K."/>
            <person name="Zeng Q."/>
            <person name="Gargeya S."/>
            <person name="Alvarado L."/>
            <person name="Berlin A."/>
            <person name="Chapman S.B."/>
            <person name="Chen Z."/>
            <person name="Freedman E."/>
            <person name="Gellesch M."/>
            <person name="Goldberg J."/>
            <person name="Griggs A."/>
            <person name="Gujja S."/>
            <person name="Heilman E."/>
            <person name="Heiman D."/>
            <person name="Howarth C."/>
            <person name="Mehta T."/>
            <person name="Neiman D."/>
            <person name="Pearson M."/>
            <person name="Roberts A."/>
            <person name="Saif S."/>
            <person name="Shea T."/>
            <person name="Shenoy N."/>
            <person name="Sisk P."/>
            <person name="Stolte C."/>
            <person name="Sykes S."/>
            <person name="White J."/>
            <person name="Yandava C."/>
            <person name="Haas B."/>
            <person name="Nusbaum C."/>
            <person name="Birren B."/>
        </authorList>
    </citation>
    <scope>NUCLEOTIDE SEQUENCE [LARGE SCALE GENOMIC DNA]</scope>
    <source>
        <strain evidence="5">ATCC 50818</strain>
    </source>
</reference>
<evidence type="ECO:0008006" key="7">
    <source>
        <dbReference type="Google" id="ProtNLM"/>
    </source>
</evidence>
<dbReference type="Pfam" id="PF00169">
    <property type="entry name" value="PH"/>
    <property type="match status" value="1"/>
</dbReference>
<feature type="compositionally biased region" description="Acidic residues" evidence="2">
    <location>
        <begin position="798"/>
        <end position="809"/>
    </location>
</feature>
<dbReference type="InterPro" id="IPR036860">
    <property type="entry name" value="SH2_dom_sf"/>
</dbReference>
<dbReference type="KEGG" id="sre:PTSG_05404"/>
<feature type="region of interest" description="Disordered" evidence="2">
    <location>
        <begin position="115"/>
        <end position="139"/>
    </location>
</feature>
<dbReference type="InterPro" id="IPR050606">
    <property type="entry name" value="Calponin-like"/>
</dbReference>
<feature type="coiled-coil region" evidence="1">
    <location>
        <begin position="831"/>
        <end position="859"/>
    </location>
</feature>
<feature type="region of interest" description="Disordered" evidence="2">
    <location>
        <begin position="951"/>
        <end position="1112"/>
    </location>
</feature>
<dbReference type="InParanoid" id="F2UAC1"/>
<dbReference type="SUPFAM" id="SSF55550">
    <property type="entry name" value="SH2 domain"/>
    <property type="match status" value="1"/>
</dbReference>
<feature type="domain" description="PH" evidence="3">
    <location>
        <begin position="4"/>
        <end position="117"/>
    </location>
</feature>
<evidence type="ECO:0000259" key="4">
    <source>
        <dbReference type="PROSITE" id="PS50021"/>
    </source>
</evidence>
<dbReference type="GO" id="GO:0007015">
    <property type="term" value="P:actin filament organization"/>
    <property type="evidence" value="ECO:0007669"/>
    <property type="project" value="TreeGrafter"/>
</dbReference>
<dbReference type="GeneID" id="16074555"/>
<evidence type="ECO:0000313" key="6">
    <source>
        <dbReference type="Proteomes" id="UP000007799"/>
    </source>
</evidence>
<dbReference type="OrthoDB" id="21595at2759"/>
<feature type="compositionally biased region" description="Acidic residues" evidence="2">
    <location>
        <begin position="624"/>
        <end position="637"/>
    </location>
</feature>
<evidence type="ECO:0000313" key="5">
    <source>
        <dbReference type="EMBL" id="EGD73696.1"/>
    </source>
</evidence>
<dbReference type="Gene3D" id="3.30.505.10">
    <property type="entry name" value="SH2 domain"/>
    <property type="match status" value="1"/>
</dbReference>
<feature type="compositionally biased region" description="Low complexity" evidence="2">
    <location>
        <begin position="748"/>
        <end position="797"/>
    </location>
</feature>
<feature type="compositionally biased region" description="Low complexity" evidence="2">
    <location>
        <begin position="284"/>
        <end position="298"/>
    </location>
</feature>
<feature type="domain" description="Calponin-homology (CH)" evidence="4">
    <location>
        <begin position="847"/>
        <end position="951"/>
    </location>
</feature>
<dbReference type="RefSeq" id="XP_004993977.1">
    <property type="nucleotide sequence ID" value="XM_004993920.1"/>
</dbReference>
<dbReference type="InterPro" id="IPR011993">
    <property type="entry name" value="PH-like_dom_sf"/>
</dbReference>
<dbReference type="SMART" id="SM00233">
    <property type="entry name" value="PH"/>
    <property type="match status" value="1"/>
</dbReference>
<feature type="compositionally biased region" description="Low complexity" evidence="2">
    <location>
        <begin position="983"/>
        <end position="1003"/>
    </location>
</feature>
<organism evidence="6">
    <name type="scientific">Salpingoeca rosetta (strain ATCC 50818 / BSB-021)</name>
    <dbReference type="NCBI Taxonomy" id="946362"/>
    <lineage>
        <taxon>Eukaryota</taxon>
        <taxon>Choanoflagellata</taxon>
        <taxon>Craspedida</taxon>
        <taxon>Salpingoecidae</taxon>
        <taxon>Salpingoeca</taxon>
    </lineage>
</organism>
<feature type="compositionally biased region" description="Basic and acidic residues" evidence="2">
    <location>
        <begin position="657"/>
        <end position="675"/>
    </location>
</feature>
<dbReference type="SMART" id="SM00033">
    <property type="entry name" value="CH"/>
    <property type="match status" value="1"/>
</dbReference>
<feature type="region of interest" description="Disordered" evidence="2">
    <location>
        <begin position="536"/>
        <end position="828"/>
    </location>
</feature>